<organism evidence="3 4">
    <name type="scientific">Pedobacter psychrophilus</name>
    <dbReference type="NCBI Taxonomy" id="1826909"/>
    <lineage>
        <taxon>Bacteria</taxon>
        <taxon>Pseudomonadati</taxon>
        <taxon>Bacteroidota</taxon>
        <taxon>Sphingobacteriia</taxon>
        <taxon>Sphingobacteriales</taxon>
        <taxon>Sphingobacteriaceae</taxon>
        <taxon>Pedobacter</taxon>
    </lineage>
</organism>
<evidence type="ECO:0000313" key="4">
    <source>
        <dbReference type="Proteomes" id="UP000078459"/>
    </source>
</evidence>
<dbReference type="STRING" id="1826909.A5893_07760"/>
<dbReference type="Pfam" id="PF01531">
    <property type="entry name" value="Glyco_transf_11"/>
    <property type="match status" value="1"/>
</dbReference>
<dbReference type="Proteomes" id="UP000078459">
    <property type="component" value="Unassembled WGS sequence"/>
</dbReference>
<dbReference type="EMBL" id="LWHJ01000022">
    <property type="protein sequence ID" value="OAQ40821.1"/>
    <property type="molecule type" value="Genomic_DNA"/>
</dbReference>
<proteinExistence type="predicted"/>
<dbReference type="InterPro" id="IPR002516">
    <property type="entry name" value="Glyco_trans_11"/>
</dbReference>
<keyword evidence="4" id="KW-1185">Reference proteome</keyword>
<dbReference type="AlphaFoldDB" id="A0A179DII5"/>
<keyword evidence="1" id="KW-0328">Glycosyltransferase</keyword>
<evidence type="ECO:0000256" key="1">
    <source>
        <dbReference type="ARBA" id="ARBA00022676"/>
    </source>
</evidence>
<keyword evidence="2 3" id="KW-0808">Transferase</keyword>
<comment type="caution">
    <text evidence="3">The sequence shown here is derived from an EMBL/GenBank/DDBJ whole genome shotgun (WGS) entry which is preliminary data.</text>
</comment>
<evidence type="ECO:0000313" key="3">
    <source>
        <dbReference type="EMBL" id="OAQ40821.1"/>
    </source>
</evidence>
<gene>
    <name evidence="3" type="ORF">A5893_07760</name>
</gene>
<reference evidence="3 4" key="2">
    <citation type="submission" date="2016-06" db="EMBL/GenBank/DDBJ databases">
        <title>Pedobacter psychrophilus sp. nov., isolated from Antarctic fragmentary rock.</title>
        <authorList>
            <person name="Svec P."/>
        </authorList>
    </citation>
    <scope>NUCLEOTIDE SEQUENCE [LARGE SCALE GENOMIC DNA]</scope>
    <source>
        <strain evidence="3 4">CCM 8644</strain>
    </source>
</reference>
<evidence type="ECO:0000256" key="2">
    <source>
        <dbReference type="ARBA" id="ARBA00022679"/>
    </source>
</evidence>
<accession>A0A179DII5</accession>
<dbReference type="GO" id="GO:0008107">
    <property type="term" value="F:galactoside 2-alpha-L-fucosyltransferase activity"/>
    <property type="evidence" value="ECO:0007669"/>
    <property type="project" value="InterPro"/>
</dbReference>
<dbReference type="Gene3D" id="3.40.50.11350">
    <property type="match status" value="1"/>
</dbReference>
<reference evidence="3 4" key="1">
    <citation type="submission" date="2016-04" db="EMBL/GenBank/DDBJ databases">
        <authorList>
            <person name="Evans L.H."/>
            <person name="Alamgir A."/>
            <person name="Owens N."/>
            <person name="Weber N.D."/>
            <person name="Virtaneva K."/>
            <person name="Barbian K."/>
            <person name="Babar A."/>
            <person name="Rosenke K."/>
        </authorList>
    </citation>
    <scope>NUCLEOTIDE SEQUENCE [LARGE SCALE GENOMIC DNA]</scope>
    <source>
        <strain evidence="3 4">CCM 8644</strain>
    </source>
</reference>
<dbReference type="PANTHER" id="PTHR11927:SF9">
    <property type="entry name" value="L-FUCOSYLTRANSFERASE"/>
    <property type="match status" value="1"/>
</dbReference>
<name>A0A179DII5_9SPHI</name>
<protein>
    <submittedName>
        <fullName evidence="3">Glycosyl transferase</fullName>
    </submittedName>
</protein>
<dbReference type="OrthoDB" id="9794601at2"/>
<dbReference type="RefSeq" id="WP_068822051.1">
    <property type="nucleotide sequence ID" value="NZ_LWHJ01000022.1"/>
</dbReference>
<dbReference type="CDD" id="cd11301">
    <property type="entry name" value="Fut1_Fut2_like"/>
    <property type="match status" value="1"/>
</dbReference>
<dbReference type="GO" id="GO:0016020">
    <property type="term" value="C:membrane"/>
    <property type="evidence" value="ECO:0007669"/>
    <property type="project" value="InterPro"/>
</dbReference>
<dbReference type="PANTHER" id="PTHR11927">
    <property type="entry name" value="GALACTOSIDE 2-L-FUCOSYLTRANSFERASE"/>
    <property type="match status" value="1"/>
</dbReference>
<dbReference type="GO" id="GO:0005975">
    <property type="term" value="P:carbohydrate metabolic process"/>
    <property type="evidence" value="ECO:0007669"/>
    <property type="project" value="InterPro"/>
</dbReference>
<sequence>MIAIRFDGRLGNQLFQYVFLKYVQQRELDKNVFFSNPHHAYIQKYFELEGNDNLLMGSKAYSAVTRILPFLFKLKTVFIHNWIVPKPFKIKNNSLYRGYFQSAYYYEQLSTKPSFKLKKVYIDDFQNQYGELFANHKIVVVHIRRTDYMNYGERRKRDISLPMEYFKERLNAIENLEKYKVIFVSDDMDHVRRYFPAQTNFIFSSNNEIIDFQIIQNADISIISNSTFAWWACYLSPKANKVYAPKNWFGFKIAKEHPRGVMTDKFEWCDVNFS</sequence>